<proteinExistence type="predicted"/>
<protein>
    <submittedName>
        <fullName evidence="1">Uncharacterized protein</fullName>
    </submittedName>
</protein>
<organism evidence="1 2">
    <name type="scientific">Caulobacter phage Ccr32</name>
    <dbReference type="NCBI Taxonomy" id="1959738"/>
    <lineage>
        <taxon>Viruses</taxon>
        <taxon>Duplodnaviria</taxon>
        <taxon>Heunggongvirae</taxon>
        <taxon>Uroviricota</taxon>
        <taxon>Caudoviricetes</taxon>
        <taxon>Jeanschmidtviridae</taxon>
        <taxon>Shapirovirus</taxon>
        <taxon>Shapirovirus cbk</taxon>
    </lineage>
</organism>
<reference evidence="2" key="1">
    <citation type="journal article" date="2017" name="Curr. Microbiol.">
        <title>Genomic Diversity of Type B3 Bacteriophages of Caulobacter crescentus.</title>
        <authorList>
            <person name="Ash K.T."/>
            <person name="Drake K.M."/>
            <person name="Gibbs W.S."/>
            <person name="Ely B."/>
        </authorList>
    </citation>
    <scope>NUCLEOTIDE SEQUENCE [LARGE SCALE GENOMIC DNA]</scope>
</reference>
<dbReference type="EMBL" id="KY555146">
    <property type="protein sequence ID" value="ARB15181.1"/>
    <property type="molecule type" value="Genomic_DNA"/>
</dbReference>
<dbReference type="Proteomes" id="UP000222485">
    <property type="component" value="Genome"/>
</dbReference>
<sequence length="127" mass="14712">MKPLDERIRDAIDTPRPAWIERVGSRYQVITKGVLFPNTRNPVGKTWSLKSGALTYVRQQYLTLLEGDCPLPAPTQEERDAYQNEGRERRAAVEQLSMELDRPYAEVWRAVRNLEAKGLIRFEEARP</sequence>
<evidence type="ECO:0000313" key="2">
    <source>
        <dbReference type="Proteomes" id="UP000222485"/>
    </source>
</evidence>
<name>A0A1V0EE39_9CAUD</name>
<accession>A0A1V0EE39</accession>
<gene>
    <name evidence="1" type="ORF">Ccr32_gp263</name>
</gene>
<evidence type="ECO:0000313" key="1">
    <source>
        <dbReference type="EMBL" id="ARB15181.1"/>
    </source>
</evidence>